<dbReference type="InterPro" id="IPR023323">
    <property type="entry name" value="Tex-like_dom_sf"/>
</dbReference>
<feature type="compositionally biased region" description="Basic and acidic residues" evidence="1">
    <location>
        <begin position="1030"/>
        <end position="1048"/>
    </location>
</feature>
<feature type="compositionally biased region" description="Gly residues" evidence="1">
    <location>
        <begin position="1083"/>
        <end position="1106"/>
    </location>
</feature>
<dbReference type="RefSeq" id="WP_146438380.1">
    <property type="nucleotide sequence ID" value="NZ_SJPL01000001.1"/>
</dbReference>
<gene>
    <name evidence="3" type="primary">yugI</name>
    <name evidence="3" type="ORF">Pan14r_08080</name>
</gene>
<feature type="compositionally biased region" description="Low complexity" evidence="1">
    <location>
        <begin position="1176"/>
        <end position="1207"/>
    </location>
</feature>
<keyword evidence="4" id="KW-1185">Reference proteome</keyword>
<protein>
    <submittedName>
        <fullName evidence="3">General stress protein 13</fullName>
    </submittedName>
</protein>
<name>A0A5C5Y574_9PLAN</name>
<evidence type="ECO:0000313" key="3">
    <source>
        <dbReference type="EMBL" id="TWT68562.1"/>
    </source>
</evidence>
<dbReference type="EMBL" id="SJPL01000001">
    <property type="protein sequence ID" value="TWT68562.1"/>
    <property type="molecule type" value="Genomic_DNA"/>
</dbReference>
<feature type="compositionally biased region" description="Low complexity" evidence="1">
    <location>
        <begin position="336"/>
        <end position="347"/>
    </location>
</feature>
<dbReference type="PANTHER" id="PTHR10724">
    <property type="entry name" value="30S RIBOSOMAL PROTEIN S1"/>
    <property type="match status" value="1"/>
</dbReference>
<evidence type="ECO:0000259" key="2">
    <source>
        <dbReference type="PROSITE" id="PS50126"/>
    </source>
</evidence>
<feature type="compositionally biased region" description="Basic and acidic residues" evidence="1">
    <location>
        <begin position="772"/>
        <end position="788"/>
    </location>
</feature>
<dbReference type="SUPFAM" id="SSF50249">
    <property type="entry name" value="Nucleic acid-binding proteins"/>
    <property type="match status" value="1"/>
</dbReference>
<dbReference type="InterPro" id="IPR050437">
    <property type="entry name" value="Ribos_protein_bS1-like"/>
</dbReference>
<feature type="compositionally biased region" description="Pro residues" evidence="1">
    <location>
        <begin position="1214"/>
        <end position="1223"/>
    </location>
</feature>
<accession>A0A5C5Y574</accession>
<dbReference type="Pfam" id="PF09371">
    <property type="entry name" value="Tex_N"/>
    <property type="match status" value="1"/>
</dbReference>
<feature type="compositionally biased region" description="Low complexity" evidence="1">
    <location>
        <begin position="1224"/>
        <end position="1255"/>
    </location>
</feature>
<feature type="region of interest" description="Disordered" evidence="1">
    <location>
        <begin position="741"/>
        <end position="901"/>
    </location>
</feature>
<dbReference type="Gene3D" id="2.40.50.140">
    <property type="entry name" value="Nucleic acid-binding proteins"/>
    <property type="match status" value="1"/>
</dbReference>
<dbReference type="Gene3D" id="1.10.3500.10">
    <property type="entry name" value="Tex N-terminal region-like"/>
    <property type="match status" value="1"/>
</dbReference>
<dbReference type="Gene3D" id="1.10.150.310">
    <property type="entry name" value="Tex RuvX-like domain-like"/>
    <property type="match status" value="1"/>
</dbReference>
<feature type="compositionally biased region" description="Gly residues" evidence="1">
    <location>
        <begin position="1049"/>
        <end position="1073"/>
    </location>
</feature>
<dbReference type="SMART" id="SM00316">
    <property type="entry name" value="S1"/>
    <property type="match status" value="1"/>
</dbReference>
<dbReference type="GO" id="GO:0006139">
    <property type="term" value="P:nucleobase-containing compound metabolic process"/>
    <property type="evidence" value="ECO:0007669"/>
    <property type="project" value="InterPro"/>
</dbReference>
<reference evidence="3 4" key="1">
    <citation type="submission" date="2019-02" db="EMBL/GenBank/DDBJ databases">
        <title>Deep-cultivation of Planctomycetes and their phenomic and genomic characterization uncovers novel biology.</title>
        <authorList>
            <person name="Wiegand S."/>
            <person name="Jogler M."/>
            <person name="Boedeker C."/>
            <person name="Pinto D."/>
            <person name="Vollmers J."/>
            <person name="Rivas-Marin E."/>
            <person name="Kohn T."/>
            <person name="Peeters S.H."/>
            <person name="Heuer A."/>
            <person name="Rast P."/>
            <person name="Oberbeckmann S."/>
            <person name="Bunk B."/>
            <person name="Jeske O."/>
            <person name="Meyerdierks A."/>
            <person name="Storesund J.E."/>
            <person name="Kallscheuer N."/>
            <person name="Luecker S."/>
            <person name="Lage O.M."/>
            <person name="Pohl T."/>
            <person name="Merkel B.J."/>
            <person name="Hornburger P."/>
            <person name="Mueller R.-W."/>
            <person name="Bruemmer F."/>
            <person name="Labrenz M."/>
            <person name="Spormann A.M."/>
            <person name="Op Den Camp H."/>
            <person name="Overmann J."/>
            <person name="Amann R."/>
            <person name="Jetten M.S.M."/>
            <person name="Mascher T."/>
            <person name="Medema M.H."/>
            <person name="Devos D.P."/>
            <person name="Kaster A.-K."/>
            <person name="Ovreas L."/>
            <person name="Rohde M."/>
            <person name="Galperin M.Y."/>
            <person name="Jogler C."/>
        </authorList>
    </citation>
    <scope>NUCLEOTIDE SEQUENCE [LARGE SCALE GENOMIC DNA]</scope>
    <source>
        <strain evidence="3 4">Pan14r</strain>
    </source>
</reference>
<dbReference type="InterPro" id="IPR012340">
    <property type="entry name" value="NA-bd_OB-fold"/>
</dbReference>
<dbReference type="GO" id="GO:0003735">
    <property type="term" value="F:structural constituent of ribosome"/>
    <property type="evidence" value="ECO:0007669"/>
    <property type="project" value="TreeGrafter"/>
</dbReference>
<sequence>MTVDLEAIARRGRCETASLRIALPLLEQGYTPPYLARYRRDELGDIDEASLWHLSHAVQSDLELQRRREELVQSWKTSELTDPALGKAVEKAASKRLLDRLARRVKSELGEKVDPSTRLAARILNPRKGDGDDIASIAGKVDGIEADQVEAAVAGLDNALAKRLCGDPRVINAAVRWLTKNSRIHISQVHDPHGGDEPEEKKKGRKGREQKDPKQTDSQVTGEQVAAEQVAGEQVAGEQVAGEQVAVTPATESPATESPSSEPPPTEPPVAAEQVTAETVAAAPAPETSTPEPAAPPPVDPSPSDPVSADPSPVDPSPAAPVPAPPKHPQNKPASPEVTDPTPVPVTKKTKKVSPRQRRRRWLVGVLKPLQGKRLPPSKLSSFQIVMLARALRSQVAVCSFEYDAKKLVDEIQRSAMGLNRQLEAKLRETVLIHEANIREAAESAWWDELQEQASARLVGIAADNLRRSVNRGGVDAKVVMSIDAVGPRTAATAIVSSDGRVLHHEDIPCQLSKSLRSQAVLKMGELIHTYGVDLIVVSNGPARRASLAAIGDLIEQSPEQSIRWTLADRNGADAYASGPVADQEMKATPRRFRAASWIAFSVVTPAQALAKVDPLKLRLGSFQRELSDDTLSGALRDVMISGASRGGIDANGAPVTWLSRLPGMNEAIAKAIDQRRREKLFGSRTELTELDVWDSLVSSRQALPFLRVFGSPQPLDGTMIHPDDYGLAEKLAKALELELPPAEPPGYTAPSFDDEPSEQPVEPVETPVADDSLKVETFETVPDEKTENFAAKIESESDAAPEAEATGESEPTADADSPAEAADTPADPDAASESAPEASADAEASDAPPPEASADAGDDATAETSADADATPESDAEPDAESDSAADAQPATPFRQALPEPAKVDKCVKEWQVGRHRSHQIVHWLCDPFGDSDPSGVSPAVLNTMPSLKSLKEGDEVIGVVVGVMPFGVFVELAPDCSGLIHVSRISEGFVEDLHEAVQVGDVITGWVTGIDEKRRRVALSAISPQRVIELDQERQQQHGRRDDRGPRGGGGGGQRRGGGQAGGQKGGGNRGGSERGRGGDNRGGGGGRSSDNRGGGRGRGGGRPGGRDRGRSRDRKPEVYRVTSSEPEKAPITDAMKQGAEPLRSFGDLMQFYQKDTPEPPKPEVKPDAPAPAAPEAVASDAAATTQPPSDSQAPADSQPPAASSERVDPPAADPAPPANQPPGDDAATEKATSPAATTDPTSPNNPSDSSSA</sequence>
<dbReference type="InterPro" id="IPR010994">
    <property type="entry name" value="RuvA_2-like"/>
</dbReference>
<feature type="compositionally biased region" description="Basic and acidic residues" evidence="1">
    <location>
        <begin position="188"/>
        <end position="215"/>
    </location>
</feature>
<dbReference type="Pfam" id="PF16921">
    <property type="entry name" value="Tex_YqgF"/>
    <property type="match status" value="1"/>
</dbReference>
<dbReference type="AlphaFoldDB" id="A0A5C5Y574"/>
<dbReference type="Pfam" id="PF00575">
    <property type="entry name" value="S1"/>
    <property type="match status" value="1"/>
</dbReference>
<feature type="compositionally biased region" description="Acidic residues" evidence="1">
    <location>
        <begin position="797"/>
        <end position="814"/>
    </location>
</feature>
<dbReference type="GO" id="GO:0003729">
    <property type="term" value="F:mRNA binding"/>
    <property type="evidence" value="ECO:0007669"/>
    <property type="project" value="TreeGrafter"/>
</dbReference>
<dbReference type="PROSITE" id="PS50126">
    <property type="entry name" value="S1"/>
    <property type="match status" value="1"/>
</dbReference>
<feature type="compositionally biased region" description="Low complexity" evidence="1">
    <location>
        <begin position="222"/>
        <end position="260"/>
    </location>
</feature>
<feature type="compositionally biased region" description="Low complexity" evidence="1">
    <location>
        <begin position="269"/>
        <end position="292"/>
    </location>
</feature>
<feature type="domain" description="S1 motif" evidence="2">
    <location>
        <begin position="955"/>
        <end position="1024"/>
    </location>
</feature>
<evidence type="ECO:0000256" key="1">
    <source>
        <dbReference type="SAM" id="MobiDB-lite"/>
    </source>
</evidence>
<feature type="compositionally biased region" description="Basic and acidic residues" evidence="1">
    <location>
        <begin position="1158"/>
        <end position="1169"/>
    </location>
</feature>
<proteinExistence type="predicted"/>
<dbReference type="Gene3D" id="3.30.420.140">
    <property type="entry name" value="YqgF/RNase H-like domain"/>
    <property type="match status" value="1"/>
</dbReference>
<dbReference type="PANTHER" id="PTHR10724:SF10">
    <property type="entry name" value="S1 RNA-BINDING DOMAIN-CONTAINING PROTEIN 1"/>
    <property type="match status" value="1"/>
</dbReference>
<evidence type="ECO:0000313" key="4">
    <source>
        <dbReference type="Proteomes" id="UP000317238"/>
    </source>
</evidence>
<feature type="compositionally biased region" description="Low complexity" evidence="1">
    <location>
        <begin position="815"/>
        <end position="847"/>
    </location>
</feature>
<dbReference type="InterPro" id="IPR032639">
    <property type="entry name" value="Tex_YqgF"/>
</dbReference>
<organism evidence="3 4">
    <name type="scientific">Crateriforma conspicua</name>
    <dbReference type="NCBI Taxonomy" id="2527996"/>
    <lineage>
        <taxon>Bacteria</taxon>
        <taxon>Pseudomonadati</taxon>
        <taxon>Planctomycetota</taxon>
        <taxon>Planctomycetia</taxon>
        <taxon>Planctomycetales</taxon>
        <taxon>Planctomycetaceae</taxon>
        <taxon>Crateriforma</taxon>
    </lineage>
</organism>
<dbReference type="Proteomes" id="UP000317238">
    <property type="component" value="Unassembled WGS sequence"/>
</dbReference>
<feature type="region of interest" description="Disordered" evidence="1">
    <location>
        <begin position="1030"/>
        <end position="1255"/>
    </location>
</feature>
<dbReference type="Gene3D" id="1.10.10.650">
    <property type="entry name" value="RuvA domain 2-like"/>
    <property type="match status" value="1"/>
</dbReference>
<dbReference type="SUPFAM" id="SSF47781">
    <property type="entry name" value="RuvA domain 2-like"/>
    <property type="match status" value="1"/>
</dbReference>
<feature type="compositionally biased region" description="Basic residues" evidence="1">
    <location>
        <begin position="348"/>
        <end position="360"/>
    </location>
</feature>
<feature type="region of interest" description="Disordered" evidence="1">
    <location>
        <begin position="185"/>
        <end position="360"/>
    </location>
</feature>
<feature type="compositionally biased region" description="Acidic residues" evidence="1">
    <location>
        <begin position="871"/>
        <end position="885"/>
    </location>
</feature>
<feature type="compositionally biased region" description="Pro residues" evidence="1">
    <location>
        <begin position="293"/>
        <end position="304"/>
    </location>
</feature>
<dbReference type="InterPro" id="IPR037027">
    <property type="entry name" value="YqgF/RNaseH-like_dom_sf"/>
</dbReference>
<dbReference type="SUPFAM" id="SSF53098">
    <property type="entry name" value="Ribonuclease H-like"/>
    <property type="match status" value="1"/>
</dbReference>
<dbReference type="OrthoDB" id="271551at2"/>
<dbReference type="InterPro" id="IPR018974">
    <property type="entry name" value="Tex-like_N"/>
</dbReference>
<feature type="compositionally biased region" description="Pro residues" evidence="1">
    <location>
        <begin position="313"/>
        <end position="328"/>
    </location>
</feature>
<dbReference type="InterPro" id="IPR012337">
    <property type="entry name" value="RNaseH-like_sf"/>
</dbReference>
<dbReference type="InterPro" id="IPR023319">
    <property type="entry name" value="Tex-like_HTH_dom_sf"/>
</dbReference>
<dbReference type="SUPFAM" id="SSF158832">
    <property type="entry name" value="Tex N-terminal region-like"/>
    <property type="match status" value="1"/>
</dbReference>
<dbReference type="InterPro" id="IPR003029">
    <property type="entry name" value="S1_domain"/>
</dbReference>
<dbReference type="GO" id="GO:0006412">
    <property type="term" value="P:translation"/>
    <property type="evidence" value="ECO:0007669"/>
    <property type="project" value="TreeGrafter"/>
</dbReference>
<comment type="caution">
    <text evidence="3">The sequence shown here is derived from an EMBL/GenBank/DDBJ whole genome shotgun (WGS) entry which is preliminary data.</text>
</comment>
<feature type="compositionally biased region" description="Basic and acidic residues" evidence="1">
    <location>
        <begin position="1107"/>
        <end position="1121"/>
    </location>
</feature>